<accession>A0A345C264</accession>
<dbReference type="InterPro" id="IPR002933">
    <property type="entry name" value="Peptidase_M20"/>
</dbReference>
<feature type="domain" description="Peptidase M20 dimerisation" evidence="4">
    <location>
        <begin position="193"/>
        <end position="351"/>
    </location>
</feature>
<reference evidence="5 6" key="1">
    <citation type="journal article" date="2018" name="J. Microbiol.">
        <title>Salicibibacter kimchii gen. nov., sp. nov., a moderately halophilic and alkalitolerant bacterium in the family Bacillaceae, isolated from kimchi.</title>
        <authorList>
            <person name="Jang J.Y."/>
            <person name="Oh Y.J."/>
            <person name="Lim S.K."/>
            <person name="Park H.K."/>
            <person name="Lee C."/>
            <person name="Kim J.Y."/>
            <person name="Lee M.A."/>
            <person name="Choi H.J."/>
        </authorList>
    </citation>
    <scope>NUCLEOTIDE SEQUENCE [LARGE SCALE GENOMIC DNA]</scope>
    <source>
        <strain evidence="5 6">NKC1-1</strain>
    </source>
</reference>
<dbReference type="RefSeq" id="WP_114374981.1">
    <property type="nucleotide sequence ID" value="NZ_CP031092.1"/>
</dbReference>
<dbReference type="Gene3D" id="3.40.630.10">
    <property type="entry name" value="Zn peptidases"/>
    <property type="match status" value="1"/>
</dbReference>
<organism evidence="5 6">
    <name type="scientific">Salicibibacter kimchii</name>
    <dbReference type="NCBI Taxonomy" id="2099786"/>
    <lineage>
        <taxon>Bacteria</taxon>
        <taxon>Bacillati</taxon>
        <taxon>Bacillota</taxon>
        <taxon>Bacilli</taxon>
        <taxon>Bacillales</taxon>
        <taxon>Bacillaceae</taxon>
        <taxon>Salicibibacter</taxon>
    </lineage>
</organism>
<keyword evidence="1" id="KW-0645">Protease</keyword>
<protein>
    <submittedName>
        <fullName evidence="5">Dipeptidase</fullName>
    </submittedName>
</protein>
<dbReference type="PANTHER" id="PTHR43270">
    <property type="entry name" value="BETA-ALA-HIS DIPEPTIDASE"/>
    <property type="match status" value="1"/>
</dbReference>
<dbReference type="InterPro" id="IPR051458">
    <property type="entry name" value="Cyt/Met_Dipeptidase"/>
</dbReference>
<name>A0A345C264_9BACI</name>
<dbReference type="NCBIfam" id="NF006579">
    <property type="entry name" value="PRK09104.1"/>
    <property type="match status" value="1"/>
</dbReference>
<dbReference type="Gene3D" id="3.30.70.360">
    <property type="match status" value="1"/>
</dbReference>
<sequence>MEDVKTVLQAERDRYLQELKHLLAIPSVSALPEHKKDVEEAATWMGEALKHIGMENVEIMPTEGHPVVYGDWLHAEGKPTVLIYGHYDVQPVDPLELWETPPFEADIRDGKIYARGATDDKGQVFMHLKAVETLMETHGELPVNVKFCIEGEEEIGSPHLDDFVEEHQQLLDADVLVISDNPMLEKGQPTVCYGLRGLAGLQIDVNGAKGDLHSGLYGGGVPNPLHALADLLASMHDDKGRISVEGFYDDVIALTSEEKEAYDALGHDDEAVRAELEVPALYGEEGYTFLERTWVRPTLEINGMHGGFQGEGIKTVLPSKASAKISCRLVPGQDPDRILQLLEEHIEKHSSDAVTVETTHFDKGKPFVTPFDHPAIQAAGAALSKAYGAETAYTRMGGSLPIAETFSDILDIPIVLMGFGLPTENFHAPNEHFHLENFDKGLEAICDYYSTLAEKLQ</sequence>
<dbReference type="InterPro" id="IPR011650">
    <property type="entry name" value="Peptidase_M20_dimer"/>
</dbReference>
<proteinExistence type="predicted"/>
<evidence type="ECO:0000259" key="4">
    <source>
        <dbReference type="Pfam" id="PF07687"/>
    </source>
</evidence>
<dbReference type="Pfam" id="PF07687">
    <property type="entry name" value="M20_dimer"/>
    <property type="match status" value="1"/>
</dbReference>
<dbReference type="EMBL" id="CP031092">
    <property type="protein sequence ID" value="AXF57295.1"/>
    <property type="molecule type" value="Genomic_DNA"/>
</dbReference>
<evidence type="ECO:0000313" key="5">
    <source>
        <dbReference type="EMBL" id="AXF57295.1"/>
    </source>
</evidence>
<evidence type="ECO:0000256" key="2">
    <source>
        <dbReference type="ARBA" id="ARBA00022723"/>
    </source>
</evidence>
<keyword evidence="2" id="KW-0479">Metal-binding</keyword>
<dbReference type="PANTHER" id="PTHR43270:SF12">
    <property type="entry name" value="SUCCINYL-DIAMINOPIMELATE DESUCCINYLASE"/>
    <property type="match status" value="1"/>
</dbReference>
<dbReference type="Pfam" id="PF01546">
    <property type="entry name" value="Peptidase_M20"/>
    <property type="match status" value="1"/>
</dbReference>
<dbReference type="OrthoDB" id="9761532at2"/>
<dbReference type="KEGG" id="rue:DT065_15655"/>
<dbReference type="GO" id="GO:0046872">
    <property type="term" value="F:metal ion binding"/>
    <property type="evidence" value="ECO:0007669"/>
    <property type="project" value="UniProtKB-KW"/>
</dbReference>
<gene>
    <name evidence="5" type="ORF">DT065_15655</name>
</gene>
<dbReference type="GO" id="GO:0006508">
    <property type="term" value="P:proteolysis"/>
    <property type="evidence" value="ECO:0007669"/>
    <property type="project" value="UniProtKB-KW"/>
</dbReference>
<dbReference type="NCBIfam" id="NF006053">
    <property type="entry name" value="PRK08201.1"/>
    <property type="match status" value="1"/>
</dbReference>
<dbReference type="NCBIfam" id="NF005914">
    <property type="entry name" value="PRK07907.1"/>
    <property type="match status" value="1"/>
</dbReference>
<keyword evidence="6" id="KW-1185">Reference proteome</keyword>
<dbReference type="SUPFAM" id="SSF53187">
    <property type="entry name" value="Zn-dependent exopeptidases"/>
    <property type="match status" value="1"/>
</dbReference>
<dbReference type="Proteomes" id="UP000252100">
    <property type="component" value="Chromosome"/>
</dbReference>
<evidence type="ECO:0000313" key="6">
    <source>
        <dbReference type="Proteomes" id="UP000252100"/>
    </source>
</evidence>
<evidence type="ECO:0000256" key="1">
    <source>
        <dbReference type="ARBA" id="ARBA00022670"/>
    </source>
</evidence>
<keyword evidence="3" id="KW-0378">Hydrolase</keyword>
<dbReference type="CDD" id="cd05680">
    <property type="entry name" value="M20_dipept_like"/>
    <property type="match status" value="1"/>
</dbReference>
<dbReference type="AlphaFoldDB" id="A0A345C264"/>
<evidence type="ECO:0000256" key="3">
    <source>
        <dbReference type="ARBA" id="ARBA00022801"/>
    </source>
</evidence>
<dbReference type="GO" id="GO:0008233">
    <property type="term" value="F:peptidase activity"/>
    <property type="evidence" value="ECO:0007669"/>
    <property type="project" value="UniProtKB-KW"/>
</dbReference>